<evidence type="ECO:0000313" key="3">
    <source>
        <dbReference type="Proteomes" id="UP000602653"/>
    </source>
</evidence>
<name>A0ABX7IGQ4_9ACTO</name>
<evidence type="ECO:0000313" key="2">
    <source>
        <dbReference type="EMBL" id="QRV02212.1"/>
    </source>
</evidence>
<keyword evidence="1" id="KW-0732">Signal</keyword>
<reference evidence="2 3" key="1">
    <citation type="submission" date="2021-02" db="EMBL/GenBank/DDBJ databases">
        <title>Complete Genome Sequence of Arcanobacterium phocisimile strain DSM 26142T from a harbour seal.</title>
        <authorList>
            <person name="Borowiak M."/>
            <person name="Alssahen M."/>
            <person name="Malorny B."/>
            <person name="Laemmler C."/>
            <person name="Siebert U."/>
            <person name="Ploetz M."/>
            <person name="Abdulmawjood A."/>
        </authorList>
    </citation>
    <scope>NUCLEOTIDE SEQUENCE [LARGE SCALE GENOMIC DNA]</scope>
    <source>
        <strain evidence="2 3">DSM 26142</strain>
    </source>
</reference>
<feature type="chain" id="PRO_5046955983" description="Lipoprotein" evidence="1">
    <location>
        <begin position="20"/>
        <end position="113"/>
    </location>
</feature>
<protein>
    <recommendedName>
        <fullName evidence="4">Lipoprotein</fullName>
    </recommendedName>
</protein>
<keyword evidence="3" id="KW-1185">Reference proteome</keyword>
<organism evidence="2 3">
    <name type="scientific">Arcanobacterium phocisimile</name>
    <dbReference type="NCBI Taxonomy" id="1302235"/>
    <lineage>
        <taxon>Bacteria</taxon>
        <taxon>Bacillati</taxon>
        <taxon>Actinomycetota</taxon>
        <taxon>Actinomycetes</taxon>
        <taxon>Actinomycetales</taxon>
        <taxon>Actinomycetaceae</taxon>
        <taxon>Arcanobacterium</taxon>
    </lineage>
</organism>
<sequence length="113" mass="12428">MKKVIAGVCVLAFSIAGLAGCSDRTDKEAIKDKLYSKFTENVPTGDVEQKQVEDFGHCFADGVLDELNDEQAQELDKALDKEKLDQGDVSQEIEDVLMKNSNECAQNILMGDK</sequence>
<proteinExistence type="predicted"/>
<gene>
    <name evidence="2" type="ORF">JTE88_00155</name>
</gene>
<feature type="signal peptide" evidence="1">
    <location>
        <begin position="1"/>
        <end position="19"/>
    </location>
</feature>
<dbReference type="RefSeq" id="WP_204424536.1">
    <property type="nucleotide sequence ID" value="NZ_CP070228.1"/>
</dbReference>
<dbReference type="Proteomes" id="UP000602653">
    <property type="component" value="Chromosome"/>
</dbReference>
<accession>A0ABX7IGQ4</accession>
<evidence type="ECO:0000256" key="1">
    <source>
        <dbReference type="SAM" id="SignalP"/>
    </source>
</evidence>
<dbReference type="EMBL" id="CP070228">
    <property type="protein sequence ID" value="QRV02212.1"/>
    <property type="molecule type" value="Genomic_DNA"/>
</dbReference>
<evidence type="ECO:0008006" key="4">
    <source>
        <dbReference type="Google" id="ProtNLM"/>
    </source>
</evidence>
<dbReference type="PROSITE" id="PS51257">
    <property type="entry name" value="PROKAR_LIPOPROTEIN"/>
    <property type="match status" value="1"/>
</dbReference>